<name>A0A6C0BIN9_9ZZZZ</name>
<dbReference type="AlphaFoldDB" id="A0A6C0BIN9"/>
<protein>
    <submittedName>
        <fullName evidence="1">Uncharacterized protein</fullName>
    </submittedName>
</protein>
<sequence>MTMHKIQHRIEMGNVNLSDVEGAGETRFNPFQIIIPHTKIVIVYDGDLEVTHYSDEPEGFQRLELVEAIALQYRELKSPEDLVLSDLCLCDDGKYRLEIQVD</sequence>
<organism evidence="1">
    <name type="scientific">viral metagenome</name>
    <dbReference type="NCBI Taxonomy" id="1070528"/>
    <lineage>
        <taxon>unclassified sequences</taxon>
        <taxon>metagenomes</taxon>
        <taxon>organismal metagenomes</taxon>
    </lineage>
</organism>
<dbReference type="EMBL" id="MN739177">
    <property type="protein sequence ID" value="QHS92237.1"/>
    <property type="molecule type" value="Genomic_DNA"/>
</dbReference>
<accession>A0A6C0BIN9</accession>
<reference evidence="1" key="1">
    <citation type="journal article" date="2020" name="Nature">
        <title>Giant virus diversity and host interactions through global metagenomics.</title>
        <authorList>
            <person name="Schulz F."/>
            <person name="Roux S."/>
            <person name="Paez-Espino D."/>
            <person name="Jungbluth S."/>
            <person name="Walsh D.A."/>
            <person name="Denef V.J."/>
            <person name="McMahon K.D."/>
            <person name="Konstantinidis K.T."/>
            <person name="Eloe-Fadrosh E.A."/>
            <person name="Kyrpides N.C."/>
            <person name="Woyke T."/>
        </authorList>
    </citation>
    <scope>NUCLEOTIDE SEQUENCE</scope>
    <source>
        <strain evidence="1">GVMAG-M-3300014204-73</strain>
    </source>
</reference>
<proteinExistence type="predicted"/>
<evidence type="ECO:0000313" key="1">
    <source>
        <dbReference type="EMBL" id="QHS92237.1"/>
    </source>
</evidence>